<organism evidence="2 3">
    <name type="scientific">Fusibacillus kribbianus</name>
    <dbReference type="NCBI Taxonomy" id="3044208"/>
    <lineage>
        <taxon>Bacteria</taxon>
        <taxon>Bacillati</taxon>
        <taxon>Bacillota</taxon>
        <taxon>Clostridia</taxon>
        <taxon>Lachnospirales</taxon>
        <taxon>Lachnospiraceae</taxon>
        <taxon>Fusibacillus</taxon>
    </lineage>
</organism>
<comment type="caution">
    <text evidence="2">The sequence shown here is derived from an EMBL/GenBank/DDBJ whole genome shotgun (WGS) entry which is preliminary data.</text>
</comment>
<name>A0AAP4BB38_9FIRM</name>
<dbReference type="EMBL" id="JASGBQ010000002">
    <property type="protein sequence ID" value="MDI9241266.1"/>
    <property type="molecule type" value="Genomic_DNA"/>
</dbReference>
<proteinExistence type="predicted"/>
<evidence type="ECO:0000313" key="3">
    <source>
        <dbReference type="Proteomes" id="UP001300383"/>
    </source>
</evidence>
<dbReference type="AlphaFoldDB" id="A0AAP4BB38"/>
<reference evidence="2 3" key="1">
    <citation type="submission" date="2023-05" db="EMBL/GenBank/DDBJ databases">
        <title>[ruminococcus] sp. nov., isolated from a pig farm feces dump.</title>
        <authorList>
            <person name="Chang Y.-H."/>
        </authorList>
    </citation>
    <scope>NUCLEOTIDE SEQUENCE [LARGE SCALE GENOMIC DNA]</scope>
    <source>
        <strain evidence="2 3">YH-rum2234</strain>
    </source>
</reference>
<dbReference type="SUPFAM" id="SSF109604">
    <property type="entry name" value="HD-domain/PDEase-like"/>
    <property type="match status" value="1"/>
</dbReference>
<keyword evidence="3" id="KW-1185">Reference proteome</keyword>
<protein>
    <submittedName>
        <fullName evidence="2">HD family phosphohydrolase</fullName>
    </submittedName>
</protein>
<gene>
    <name evidence="2" type="ORF">QJ036_02065</name>
</gene>
<evidence type="ECO:0000313" key="2">
    <source>
        <dbReference type="EMBL" id="MDI9241266.1"/>
    </source>
</evidence>
<dbReference type="Proteomes" id="UP001300383">
    <property type="component" value="Unassembled WGS sequence"/>
</dbReference>
<evidence type="ECO:0000259" key="1">
    <source>
        <dbReference type="Pfam" id="PF01966"/>
    </source>
</evidence>
<dbReference type="Gene3D" id="1.10.3210.10">
    <property type="entry name" value="Hypothetical protein af1432"/>
    <property type="match status" value="1"/>
</dbReference>
<dbReference type="RefSeq" id="WP_283229955.1">
    <property type="nucleotide sequence ID" value="NZ_JASGBQ010000002.1"/>
</dbReference>
<dbReference type="Pfam" id="PF01966">
    <property type="entry name" value="HD"/>
    <property type="match status" value="1"/>
</dbReference>
<feature type="domain" description="HD" evidence="1">
    <location>
        <begin position="29"/>
        <end position="126"/>
    </location>
</feature>
<accession>A0AAP4BB38</accession>
<sequence length="146" mass="17015">MSCVRDILEHPVFQSMDQFIQHGNTTTKTHCIQVSYLSYCICRKHSMDYRAAARAGLLHDLFLYDWHTEKNHIHGYTHPRVAMNNAVKYFDITPKEQNMILRHMWPLTPVPPKSREGMVIVYADKFCGINEVYGRIKQAVLRAVHA</sequence>
<dbReference type="InterPro" id="IPR006674">
    <property type="entry name" value="HD_domain"/>
</dbReference>